<protein>
    <submittedName>
        <fullName evidence="2">Winged helix-turn-helix transcriptional regulator</fullName>
    </submittedName>
</protein>
<name>A0ABW2C9B7_9PSEU</name>
<evidence type="ECO:0000313" key="2">
    <source>
        <dbReference type="EMBL" id="MFC6870900.1"/>
    </source>
</evidence>
<accession>A0ABW2C9B7</accession>
<comment type="caution">
    <text evidence="2">The sequence shown here is derived from an EMBL/GenBank/DDBJ whole genome shotgun (WGS) entry which is preliminary data.</text>
</comment>
<reference evidence="3" key="1">
    <citation type="journal article" date="2019" name="Int. J. Syst. Evol. Microbiol.">
        <title>The Global Catalogue of Microorganisms (GCM) 10K type strain sequencing project: providing services to taxonomists for standard genome sequencing and annotation.</title>
        <authorList>
            <consortium name="The Broad Institute Genomics Platform"/>
            <consortium name="The Broad Institute Genome Sequencing Center for Infectious Disease"/>
            <person name="Wu L."/>
            <person name="Ma J."/>
        </authorList>
    </citation>
    <scope>NUCLEOTIDE SEQUENCE [LARGE SCALE GENOMIC DNA]</scope>
    <source>
        <strain evidence="3">KCTC 32255</strain>
    </source>
</reference>
<dbReference type="RefSeq" id="WP_345401644.1">
    <property type="nucleotide sequence ID" value="NZ_BAABLA010000106.1"/>
</dbReference>
<dbReference type="Gene3D" id="1.10.10.10">
    <property type="entry name" value="Winged helix-like DNA-binding domain superfamily/Winged helix DNA-binding domain"/>
    <property type="match status" value="1"/>
</dbReference>
<dbReference type="InterPro" id="IPR036388">
    <property type="entry name" value="WH-like_DNA-bd_sf"/>
</dbReference>
<dbReference type="Proteomes" id="UP001596337">
    <property type="component" value="Unassembled WGS sequence"/>
</dbReference>
<feature type="domain" description="HTH hxlR-type" evidence="1">
    <location>
        <begin position="22"/>
        <end position="99"/>
    </location>
</feature>
<dbReference type="SUPFAM" id="SSF46785">
    <property type="entry name" value="Winged helix' DNA-binding domain"/>
    <property type="match status" value="1"/>
</dbReference>
<dbReference type="EMBL" id="JBHSXX010000001">
    <property type="protein sequence ID" value="MFC6870900.1"/>
    <property type="molecule type" value="Genomic_DNA"/>
</dbReference>
<gene>
    <name evidence="2" type="ORF">ACFQGD_27620</name>
</gene>
<dbReference type="InterPro" id="IPR036390">
    <property type="entry name" value="WH_DNA-bd_sf"/>
</dbReference>
<keyword evidence="3" id="KW-1185">Reference proteome</keyword>
<evidence type="ECO:0000259" key="1">
    <source>
        <dbReference type="Pfam" id="PF01638"/>
    </source>
</evidence>
<evidence type="ECO:0000313" key="3">
    <source>
        <dbReference type="Proteomes" id="UP001596337"/>
    </source>
</evidence>
<dbReference type="InterPro" id="IPR002577">
    <property type="entry name" value="HTH_HxlR"/>
</dbReference>
<sequence length="120" mass="13474">MLMQPSSDEPTVTVLEGLQRQLNHKWAPHVLAALSYHPHRFGELRDAIARMSDGKLVGESVLAKTLQDLQRNGLVKNTQDESTWPIIVSTYALTEHARRRLPELLATARQFLSVPEDHAG</sequence>
<organism evidence="2 3">
    <name type="scientific">Haloechinothrix salitolerans</name>
    <dbReference type="NCBI Taxonomy" id="926830"/>
    <lineage>
        <taxon>Bacteria</taxon>
        <taxon>Bacillati</taxon>
        <taxon>Actinomycetota</taxon>
        <taxon>Actinomycetes</taxon>
        <taxon>Pseudonocardiales</taxon>
        <taxon>Pseudonocardiaceae</taxon>
        <taxon>Haloechinothrix</taxon>
    </lineage>
</organism>
<proteinExistence type="predicted"/>
<dbReference type="Pfam" id="PF01638">
    <property type="entry name" value="HxlR"/>
    <property type="match status" value="1"/>
</dbReference>